<dbReference type="Proteomes" id="UP001057452">
    <property type="component" value="Chromosome 21"/>
</dbReference>
<dbReference type="EMBL" id="CM043805">
    <property type="protein sequence ID" value="KAI4805492.1"/>
    <property type="molecule type" value="Genomic_DNA"/>
</dbReference>
<protein>
    <submittedName>
        <fullName evidence="1">Uncharacterized protein</fullName>
    </submittedName>
</protein>
<sequence>FRVHQASPMLLNDLPSHPLSVCHQWSAHYSQFPSSWYPPLAAGVSSSALGMSSASELHHRQGYRSQTHAGAEKAESSSSAGLIFWEAGLRVQSGGTGSGLG</sequence>
<feature type="non-terminal residue" evidence="1">
    <location>
        <position position="1"/>
    </location>
</feature>
<gene>
    <name evidence="1" type="ORF">KUCAC02_010103</name>
</gene>
<organism evidence="1 2">
    <name type="scientific">Chaenocephalus aceratus</name>
    <name type="common">Blackfin icefish</name>
    <name type="synonym">Chaenichthys aceratus</name>
    <dbReference type="NCBI Taxonomy" id="36190"/>
    <lineage>
        <taxon>Eukaryota</taxon>
        <taxon>Metazoa</taxon>
        <taxon>Chordata</taxon>
        <taxon>Craniata</taxon>
        <taxon>Vertebrata</taxon>
        <taxon>Euteleostomi</taxon>
        <taxon>Actinopterygii</taxon>
        <taxon>Neopterygii</taxon>
        <taxon>Teleostei</taxon>
        <taxon>Neoteleostei</taxon>
        <taxon>Acanthomorphata</taxon>
        <taxon>Eupercaria</taxon>
        <taxon>Perciformes</taxon>
        <taxon>Notothenioidei</taxon>
        <taxon>Channichthyidae</taxon>
        <taxon>Chaenocephalus</taxon>
    </lineage>
</organism>
<evidence type="ECO:0000313" key="2">
    <source>
        <dbReference type="Proteomes" id="UP001057452"/>
    </source>
</evidence>
<keyword evidence="2" id="KW-1185">Reference proteome</keyword>
<accession>A0ACB9VYU7</accession>
<name>A0ACB9VYU7_CHAAC</name>
<evidence type="ECO:0000313" key="1">
    <source>
        <dbReference type="EMBL" id="KAI4805492.1"/>
    </source>
</evidence>
<comment type="caution">
    <text evidence="1">The sequence shown here is derived from an EMBL/GenBank/DDBJ whole genome shotgun (WGS) entry which is preliminary data.</text>
</comment>
<reference evidence="1" key="1">
    <citation type="submission" date="2022-05" db="EMBL/GenBank/DDBJ databases">
        <title>Chromosome-level genome of Chaenocephalus aceratus.</title>
        <authorList>
            <person name="Park H."/>
        </authorList>
    </citation>
    <scope>NUCLEOTIDE SEQUENCE</scope>
    <source>
        <strain evidence="1">KU_202001</strain>
    </source>
</reference>
<proteinExistence type="predicted"/>
<feature type="non-terminal residue" evidence="1">
    <location>
        <position position="101"/>
    </location>
</feature>